<proteinExistence type="predicted"/>
<dbReference type="Pfam" id="PF01636">
    <property type="entry name" value="APH"/>
    <property type="match status" value="1"/>
</dbReference>
<protein>
    <submittedName>
        <fullName evidence="2">Aminoglycoside phosphotransferase family protein</fullName>
    </submittedName>
</protein>
<dbReference type="Proteomes" id="UP000675284">
    <property type="component" value="Unassembled WGS sequence"/>
</dbReference>
<gene>
    <name evidence="2" type="ORF">KCX74_16435</name>
</gene>
<keyword evidence="3" id="KW-1185">Reference proteome</keyword>
<comment type="caution">
    <text evidence="2">The sequence shown here is derived from an EMBL/GenBank/DDBJ whole genome shotgun (WGS) entry which is preliminary data.</text>
</comment>
<sequence>MKLINQIAVGNTAEVYLLDNKIVKLFHKNIPKETSEYEATKQRIALSCGLHVPTVLDVTIIDGRQAIIMEYIKGSTLGELLEKDNSLLVDYISISVDIQQNIHAVIADSMETMSVKLQRQIESTDYLTDNQKLRLIQKMKSISYEPKLCHGDYHLFNLVSTASNVTILDWVDASSGDIRADVYRTYLLYSQFSMELADTYVSCYCEKSGLSIDEIFQWAPIIAGARLSEKVSSENNERLIAIVNQYCP</sequence>
<feature type="domain" description="Aminoglycoside phosphotransferase" evidence="1">
    <location>
        <begin position="5"/>
        <end position="205"/>
    </location>
</feature>
<evidence type="ECO:0000313" key="3">
    <source>
        <dbReference type="Proteomes" id="UP000675284"/>
    </source>
</evidence>
<evidence type="ECO:0000259" key="1">
    <source>
        <dbReference type="Pfam" id="PF01636"/>
    </source>
</evidence>
<reference evidence="2" key="1">
    <citation type="submission" date="2021-04" db="EMBL/GenBank/DDBJ databases">
        <title>Isolation and polyphasic classification of algal microorganism.</title>
        <authorList>
            <person name="Wang S."/>
        </authorList>
    </citation>
    <scope>NUCLEOTIDE SEQUENCE</scope>
    <source>
        <strain evidence="2">720a</strain>
    </source>
</reference>
<dbReference type="EMBL" id="JAGSOT010000062">
    <property type="protein sequence ID" value="MBR7797619.1"/>
    <property type="molecule type" value="Genomic_DNA"/>
</dbReference>
<dbReference type="InterPro" id="IPR011009">
    <property type="entry name" value="Kinase-like_dom_sf"/>
</dbReference>
<dbReference type="InterPro" id="IPR002575">
    <property type="entry name" value="Aminoglycoside_PTrfase"/>
</dbReference>
<dbReference type="SUPFAM" id="SSF56112">
    <property type="entry name" value="Protein kinase-like (PK-like)"/>
    <property type="match status" value="1"/>
</dbReference>
<evidence type="ECO:0000313" key="2">
    <source>
        <dbReference type="EMBL" id="MBR7797619.1"/>
    </source>
</evidence>
<organism evidence="2 3">
    <name type="scientific">Virgibacillus salarius</name>
    <dbReference type="NCBI Taxonomy" id="447199"/>
    <lineage>
        <taxon>Bacteria</taxon>
        <taxon>Bacillati</taxon>
        <taxon>Bacillota</taxon>
        <taxon>Bacilli</taxon>
        <taxon>Bacillales</taxon>
        <taxon>Bacillaceae</taxon>
        <taxon>Virgibacillus</taxon>
    </lineage>
</organism>
<name>A0A941DUQ1_9BACI</name>
<accession>A0A941DUQ1</accession>
<dbReference type="RefSeq" id="WP_026683085.1">
    <property type="nucleotide sequence ID" value="NZ_JAGSOT010000062.1"/>
</dbReference>
<dbReference type="AlphaFoldDB" id="A0A941DUQ1"/>
<dbReference type="Gene3D" id="3.90.1200.10">
    <property type="match status" value="1"/>
</dbReference>